<name>B9SWR7_RICCO</name>
<accession>B9SWR7</accession>
<reference evidence="2" key="1">
    <citation type="journal article" date="2010" name="Nat. Biotechnol.">
        <title>Draft genome sequence of the oilseed species Ricinus communis.</title>
        <authorList>
            <person name="Chan A.P."/>
            <person name="Crabtree J."/>
            <person name="Zhao Q."/>
            <person name="Lorenzi H."/>
            <person name="Orvis J."/>
            <person name="Puiu D."/>
            <person name="Melake-Berhan A."/>
            <person name="Jones K.M."/>
            <person name="Redman J."/>
            <person name="Chen G."/>
            <person name="Cahoon E.B."/>
            <person name="Gedil M."/>
            <person name="Stanke M."/>
            <person name="Haas B.J."/>
            <person name="Wortman J.R."/>
            <person name="Fraser-Liggett C.M."/>
            <person name="Ravel J."/>
            <person name="Rabinowicz P.D."/>
        </authorList>
    </citation>
    <scope>NUCLEOTIDE SEQUENCE [LARGE SCALE GENOMIC DNA]</scope>
    <source>
        <strain evidence="2">cv. Hale</strain>
    </source>
</reference>
<organism evidence="1 2">
    <name type="scientific">Ricinus communis</name>
    <name type="common">Castor bean</name>
    <dbReference type="NCBI Taxonomy" id="3988"/>
    <lineage>
        <taxon>Eukaryota</taxon>
        <taxon>Viridiplantae</taxon>
        <taxon>Streptophyta</taxon>
        <taxon>Embryophyta</taxon>
        <taxon>Tracheophyta</taxon>
        <taxon>Spermatophyta</taxon>
        <taxon>Magnoliopsida</taxon>
        <taxon>eudicotyledons</taxon>
        <taxon>Gunneridae</taxon>
        <taxon>Pentapetalae</taxon>
        <taxon>rosids</taxon>
        <taxon>fabids</taxon>
        <taxon>Malpighiales</taxon>
        <taxon>Euphorbiaceae</taxon>
        <taxon>Acalyphoideae</taxon>
        <taxon>Acalypheae</taxon>
        <taxon>Ricinus</taxon>
    </lineage>
</organism>
<protein>
    <submittedName>
        <fullName evidence="1">Uncharacterized protein</fullName>
    </submittedName>
</protein>
<sequence>MVAVREYSDLAPVICDGKSKRVINSGSRVKLRRFEAHWVKRSDCKLIVWDNWRNGLSIVNWIDVYARVENCLNSLNQIPRHSIIQELNRVENEIDGLLEREELYWKKRAKVHWLKEGDKNIAYFHVKANERRRENYIGGIYNANGESKGDEVEVGGVVVDYLSPYLPHRTRLRLMKLRRGPNIFISR</sequence>
<dbReference type="AlphaFoldDB" id="B9SWR7"/>
<evidence type="ECO:0000313" key="2">
    <source>
        <dbReference type="Proteomes" id="UP000008311"/>
    </source>
</evidence>
<keyword evidence="2" id="KW-1185">Reference proteome</keyword>
<gene>
    <name evidence="1" type="ORF">RCOM_0508370</name>
</gene>
<dbReference type="EMBL" id="EQ974210">
    <property type="protein sequence ID" value="EEF31946.1"/>
    <property type="molecule type" value="Genomic_DNA"/>
</dbReference>
<dbReference type="Proteomes" id="UP000008311">
    <property type="component" value="Unassembled WGS sequence"/>
</dbReference>
<proteinExistence type="predicted"/>
<evidence type="ECO:0000313" key="1">
    <source>
        <dbReference type="EMBL" id="EEF31946.1"/>
    </source>
</evidence>
<dbReference type="InParanoid" id="B9SWR7"/>